<gene>
    <name evidence="1" type="ORF">C5Y83_28630</name>
</gene>
<reference evidence="1 2" key="1">
    <citation type="submission" date="2018-02" db="EMBL/GenBank/DDBJ databases">
        <title>Comparative genomes isolates from brazilian mangrove.</title>
        <authorList>
            <person name="Araujo J.E."/>
            <person name="Taketani R.G."/>
            <person name="Silva M.C.P."/>
            <person name="Loureco M.V."/>
            <person name="Andreote F.D."/>
        </authorList>
    </citation>
    <scope>NUCLEOTIDE SEQUENCE [LARGE SCALE GENOMIC DNA]</scope>
    <source>
        <strain evidence="1 2">Hex-1 MGV</strain>
    </source>
</reference>
<proteinExistence type="predicted"/>
<dbReference type="Proteomes" id="UP000238322">
    <property type="component" value="Unassembled WGS sequence"/>
</dbReference>
<evidence type="ECO:0000313" key="1">
    <source>
        <dbReference type="EMBL" id="PQO28571.1"/>
    </source>
</evidence>
<accession>A0A2S8F8U1</accession>
<protein>
    <submittedName>
        <fullName evidence="1">Uncharacterized protein</fullName>
    </submittedName>
</protein>
<comment type="caution">
    <text evidence="1">The sequence shown here is derived from an EMBL/GenBank/DDBJ whole genome shotgun (WGS) entry which is preliminary data.</text>
</comment>
<name>A0A2S8F8U1_9BACT</name>
<dbReference type="AlphaFoldDB" id="A0A2S8F8U1"/>
<evidence type="ECO:0000313" key="2">
    <source>
        <dbReference type="Proteomes" id="UP000238322"/>
    </source>
</evidence>
<dbReference type="EMBL" id="PUHY01000016">
    <property type="protein sequence ID" value="PQO28571.1"/>
    <property type="molecule type" value="Genomic_DNA"/>
</dbReference>
<sequence>MFASFSTTRVTYDGWESVILILHPFRIGCEVRADGSIWEIAYHGATPADYASHIDHHEKPTQTRAGTALIEHSNEGILDLRRTGPVRAG</sequence>
<organism evidence="1 2">
    <name type="scientific">Blastopirellula marina</name>
    <dbReference type="NCBI Taxonomy" id="124"/>
    <lineage>
        <taxon>Bacteria</taxon>
        <taxon>Pseudomonadati</taxon>
        <taxon>Planctomycetota</taxon>
        <taxon>Planctomycetia</taxon>
        <taxon>Pirellulales</taxon>
        <taxon>Pirellulaceae</taxon>
        <taxon>Blastopirellula</taxon>
    </lineage>
</organism>